<sequence length="261" mass="30951">MGHRLINFINGVDTRKETSKLAEDKFPEELINDTDTTGNISNEDWDWWCHLSDTMKYILIHDLPYQEEEIGITEFYDENDLDTEADIYDRETFGILLAEYVIGLYLLDDTFIEPVLDNINIPNNVYSTNIFAIHYVAKHILGIKDLDKRLKSGDIELVRELGEVTIGGKEKYFYSFATKYCSHHNPIAFPIYDSYVEQVLLYFNKVDKFSALKRKDLKNYRKFKEVLIDFQRFYKLERFSLKELDRYLWLLGKEIFPKSKN</sequence>
<dbReference type="GO" id="GO:0005840">
    <property type="term" value="C:ribosome"/>
    <property type="evidence" value="ECO:0007669"/>
    <property type="project" value="UniProtKB-KW"/>
</dbReference>
<accession>A5UHU0</accession>
<gene>
    <name evidence="1" type="primary">rpsQ</name>
    <name evidence="1" type="ordered locus">CGSHiGG_07435</name>
</gene>
<proteinExistence type="predicted"/>
<name>A5UHU0_HAEIG</name>
<dbReference type="EMBL" id="CP000672">
    <property type="protein sequence ID" value="ABR00346.1"/>
    <property type="molecule type" value="Genomic_DNA"/>
</dbReference>
<evidence type="ECO:0000313" key="1">
    <source>
        <dbReference type="EMBL" id="ABR00346.1"/>
    </source>
</evidence>
<keyword evidence="1" id="KW-0689">Ribosomal protein</keyword>
<reference evidence="1 2" key="1">
    <citation type="journal article" date="2007" name="Genome Biol.">
        <title>Characterization and modeling of the Haemophilus influenzae core and supragenomes based on the complete genomic sequences of Rd and 12 clinical nontypeable strains.</title>
        <authorList>
            <person name="Hogg J.S."/>
            <person name="Hu F.Z."/>
            <person name="Janto B."/>
            <person name="Boissy R."/>
            <person name="Hayes J."/>
            <person name="Keefe R."/>
            <person name="Post J.C."/>
            <person name="Ehrlich G.D."/>
        </authorList>
    </citation>
    <scope>NUCLEOTIDE SEQUENCE [LARGE SCALE GENOMIC DNA]</scope>
    <source>
        <strain evidence="1 2">PittGG</strain>
    </source>
</reference>
<dbReference type="InterPro" id="IPR018247">
    <property type="entry name" value="EF_Hand_1_Ca_BS"/>
</dbReference>
<dbReference type="HOGENOM" id="CLU_093120_0_0_6"/>
<dbReference type="PROSITE" id="PS00018">
    <property type="entry name" value="EF_HAND_1"/>
    <property type="match status" value="1"/>
</dbReference>
<organism evidence="1 2">
    <name type="scientific">Haemophilus influenzae (strain PittGG)</name>
    <dbReference type="NCBI Taxonomy" id="374931"/>
    <lineage>
        <taxon>Bacteria</taxon>
        <taxon>Pseudomonadati</taxon>
        <taxon>Pseudomonadota</taxon>
        <taxon>Gammaproteobacteria</taxon>
        <taxon>Pasteurellales</taxon>
        <taxon>Pasteurellaceae</taxon>
        <taxon>Haemophilus</taxon>
    </lineage>
</organism>
<evidence type="ECO:0000313" key="2">
    <source>
        <dbReference type="Proteomes" id="UP000001990"/>
    </source>
</evidence>
<dbReference type="AlphaFoldDB" id="A5UHU0"/>
<dbReference type="Proteomes" id="UP000001990">
    <property type="component" value="Chromosome"/>
</dbReference>
<protein>
    <submittedName>
        <fullName evidence="1">30S ribosomal protein S17</fullName>
    </submittedName>
</protein>
<keyword evidence="1" id="KW-0687">Ribonucleoprotein</keyword>
<dbReference type="KEGG" id="hiq:CGSHiGG_07435"/>